<comment type="caution">
    <text evidence="1">The sequence shown here is derived from an EMBL/GenBank/DDBJ whole genome shotgun (WGS) entry which is preliminary data.</text>
</comment>
<evidence type="ECO:0000313" key="2">
    <source>
        <dbReference type="Proteomes" id="UP000474758"/>
    </source>
</evidence>
<reference evidence="1 2" key="1">
    <citation type="submission" date="2020-02" db="EMBL/GenBank/DDBJ databases">
        <title>Rhodobacter translucens sp. nov., a novel bacterium isolated from activated sludge.</title>
        <authorList>
            <person name="Liu J."/>
        </authorList>
    </citation>
    <scope>NUCLEOTIDE SEQUENCE [LARGE SCALE GENOMIC DNA]</scope>
    <source>
        <strain evidence="1 2">HX-7-19</strain>
    </source>
</reference>
<sequence>MSDPSEKYYVVEFMAFAFETKEQAGEFADKLTDAFCSMPEAEGYGASSRVKEVLSDD</sequence>
<gene>
    <name evidence="1" type="ORF">G5V65_11335</name>
</gene>
<proteinExistence type="predicted"/>
<evidence type="ECO:0000313" key="1">
    <source>
        <dbReference type="EMBL" id="NGQ91490.1"/>
    </source>
</evidence>
<organism evidence="1 2">
    <name type="scientific">Paragemmobacter kunshanensis</name>
    <dbReference type="NCBI Taxonomy" id="2583234"/>
    <lineage>
        <taxon>Bacteria</taxon>
        <taxon>Pseudomonadati</taxon>
        <taxon>Pseudomonadota</taxon>
        <taxon>Alphaproteobacteria</taxon>
        <taxon>Rhodobacterales</taxon>
        <taxon>Paracoccaceae</taxon>
        <taxon>Paragemmobacter</taxon>
    </lineage>
</organism>
<name>A0A6M1TTQ6_9RHOB</name>
<dbReference type="EMBL" id="JAALFE010000010">
    <property type="protein sequence ID" value="NGQ91490.1"/>
    <property type="molecule type" value="Genomic_DNA"/>
</dbReference>
<dbReference type="RefSeq" id="WP_165050095.1">
    <property type="nucleotide sequence ID" value="NZ_JAALFE010000010.1"/>
</dbReference>
<accession>A0A6M1TTQ6</accession>
<dbReference type="AlphaFoldDB" id="A0A6M1TTQ6"/>
<protein>
    <submittedName>
        <fullName evidence="1">Uncharacterized protein</fullName>
    </submittedName>
</protein>
<dbReference type="Proteomes" id="UP000474758">
    <property type="component" value="Unassembled WGS sequence"/>
</dbReference>
<keyword evidence="2" id="KW-1185">Reference proteome</keyword>